<evidence type="ECO:0000313" key="3">
    <source>
        <dbReference type="Proteomes" id="UP000282977"/>
    </source>
</evidence>
<protein>
    <submittedName>
        <fullName evidence="2">DUF3422 family protein</fullName>
    </submittedName>
</protein>
<feature type="transmembrane region" description="Helical" evidence="1">
    <location>
        <begin position="394"/>
        <end position="411"/>
    </location>
</feature>
<dbReference type="OrthoDB" id="9767470at2"/>
<keyword evidence="1" id="KW-0472">Membrane</keyword>
<gene>
    <name evidence="2" type="ORF">ENE74_12860</name>
</gene>
<organism evidence="2 3">
    <name type="scientific">Sphingobium algorifonticola</name>
    <dbReference type="NCBI Taxonomy" id="2008318"/>
    <lineage>
        <taxon>Bacteria</taxon>
        <taxon>Pseudomonadati</taxon>
        <taxon>Pseudomonadota</taxon>
        <taxon>Alphaproteobacteria</taxon>
        <taxon>Sphingomonadales</taxon>
        <taxon>Sphingomonadaceae</taxon>
        <taxon>Sphingobium</taxon>
    </lineage>
</organism>
<comment type="caution">
    <text evidence="2">The sequence shown here is derived from an EMBL/GenBank/DDBJ whole genome shotgun (WGS) entry which is preliminary data.</text>
</comment>
<feature type="transmembrane region" description="Helical" evidence="1">
    <location>
        <begin position="366"/>
        <end position="387"/>
    </location>
</feature>
<evidence type="ECO:0000256" key="1">
    <source>
        <dbReference type="SAM" id="Phobius"/>
    </source>
</evidence>
<accession>A0A437J5U6</accession>
<dbReference type="Pfam" id="PF11902">
    <property type="entry name" value="DUF3422"/>
    <property type="match status" value="1"/>
</dbReference>
<dbReference type="RefSeq" id="WP_127691321.1">
    <property type="nucleotide sequence ID" value="NZ_RZUL01000004.1"/>
</dbReference>
<keyword evidence="1" id="KW-1133">Transmembrane helix</keyword>
<keyword evidence="3" id="KW-1185">Reference proteome</keyword>
<proteinExistence type="predicted"/>
<sequence length="421" mass="46955">MESLAARSHPLRASLSEEMHVRRLPRLTPPCRLLQIVTVLGETAASEARAHIEPIAARHRVHLPPDAKYGVMPMGEVTLVWERHTEFASYTLIRHGPFDAPFDPEWFAPVANEIIANMPGEVIRATQIALLPVDAPMPDRTAWSGWFEDEALILCEVLGGKARIMSDFRLHDDGFGRLLVIDQGLSRDEPAQLVSRLQELGNYRNMALLGLPLAQRLTPDVSRLERRLAALTHAVSERGAKDDQLLDELTFLSAELARLIAETRYRMSATRAYAQVSTERLGSLHVGAVTGYQTLADFTERRLMPAVRTCDSFSHRLDDLSQRTAWTSALLRTRIDTALAMQNRDLLASMNKRTQLQLRLQQTVEGLSVVAISYYLVALLSYVFALVPGVQPKVATGIAVPVVVGIVWLLVHRLRATLTED</sequence>
<dbReference type="EMBL" id="RZUL01000004">
    <property type="protein sequence ID" value="RVT40221.1"/>
    <property type="molecule type" value="Genomic_DNA"/>
</dbReference>
<dbReference type="AlphaFoldDB" id="A0A437J5U6"/>
<dbReference type="InterPro" id="IPR021830">
    <property type="entry name" value="DUF3422"/>
</dbReference>
<reference evidence="2 3" key="1">
    <citation type="submission" date="2019-01" db="EMBL/GenBank/DDBJ databases">
        <authorList>
            <person name="Chen W.-M."/>
        </authorList>
    </citation>
    <scope>NUCLEOTIDE SEQUENCE [LARGE SCALE GENOMIC DNA]</scope>
    <source>
        <strain evidence="2 3">TLA-22</strain>
    </source>
</reference>
<name>A0A437J5U6_9SPHN</name>
<dbReference type="Proteomes" id="UP000282977">
    <property type="component" value="Unassembled WGS sequence"/>
</dbReference>
<evidence type="ECO:0000313" key="2">
    <source>
        <dbReference type="EMBL" id="RVT40221.1"/>
    </source>
</evidence>
<keyword evidence="1" id="KW-0812">Transmembrane</keyword>